<accession>A0A9Q9SHU9</accession>
<reference evidence="2 3" key="1">
    <citation type="submission" date="2019-09" db="EMBL/GenBank/DDBJ databases">
        <authorList>
            <person name="Depoorter E."/>
        </authorList>
    </citation>
    <scope>NUCLEOTIDE SEQUENCE [LARGE SCALE GENOMIC DNA]</scope>
    <source>
        <strain evidence="2">LMG 24066</strain>
    </source>
</reference>
<feature type="chain" id="PRO_5040502427" evidence="1">
    <location>
        <begin position="26"/>
        <end position="228"/>
    </location>
</feature>
<keyword evidence="1" id="KW-0732">Signal</keyword>
<proteinExistence type="predicted"/>
<evidence type="ECO:0000313" key="3">
    <source>
        <dbReference type="Proteomes" id="UP000494172"/>
    </source>
</evidence>
<protein>
    <submittedName>
        <fullName evidence="2">Pilus assembly protein</fullName>
    </submittedName>
</protein>
<dbReference type="RefSeq" id="WP_059237855.1">
    <property type="nucleotide sequence ID" value="NZ_CABVPX010000009.1"/>
</dbReference>
<dbReference type="InterPro" id="IPR013783">
    <property type="entry name" value="Ig-like_fold"/>
</dbReference>
<dbReference type="EMBL" id="CABVPX010000009">
    <property type="protein sequence ID" value="VWB59090.1"/>
    <property type="molecule type" value="Genomic_DNA"/>
</dbReference>
<comment type="caution">
    <text evidence="2">The sequence shown here is derived from an EMBL/GenBank/DDBJ whole genome shotgun (WGS) entry which is preliminary data.</text>
</comment>
<name>A0A9Q9SHU9_9BURK</name>
<dbReference type="AlphaFoldDB" id="A0A9Q9SHU9"/>
<dbReference type="Proteomes" id="UP000494172">
    <property type="component" value="Unassembled WGS sequence"/>
</dbReference>
<dbReference type="Gene3D" id="2.60.40.10">
    <property type="entry name" value="Immunoglobulins"/>
    <property type="match status" value="1"/>
</dbReference>
<evidence type="ECO:0000313" key="2">
    <source>
        <dbReference type="EMBL" id="VWB59090.1"/>
    </source>
</evidence>
<feature type="signal peptide" evidence="1">
    <location>
        <begin position="1"/>
        <end position="25"/>
    </location>
</feature>
<evidence type="ECO:0000256" key="1">
    <source>
        <dbReference type="SAM" id="SignalP"/>
    </source>
</evidence>
<gene>
    <name evidence="2" type="ORF">BAR24066_02727</name>
</gene>
<sequence length="228" mass="24718">MNRKWRIARIAAGGLWLATALSAHAEGELMVMPATVKVFDGHEQKVTVRNLGDAPLYLSVSVQKVTNPGMTPETKVALGDLPHPGILASPDKLTLGPNQDRSISLKSLAEPGNEELYRLYIVPVKSLKVDDAPQDKITAPMSVSVGYGVLVRLMPPPGKQRSGWAHRCDGGGLTLENTGNVRQVFTDLTYDKAPAAQTVAVFPGTPQRFATKRMTLRVDDKPRTLQCP</sequence>
<organism evidence="2 3">
    <name type="scientific">Burkholderia arboris</name>
    <dbReference type="NCBI Taxonomy" id="488730"/>
    <lineage>
        <taxon>Bacteria</taxon>
        <taxon>Pseudomonadati</taxon>
        <taxon>Pseudomonadota</taxon>
        <taxon>Betaproteobacteria</taxon>
        <taxon>Burkholderiales</taxon>
        <taxon>Burkholderiaceae</taxon>
        <taxon>Burkholderia</taxon>
        <taxon>Burkholderia cepacia complex</taxon>
    </lineage>
</organism>